<dbReference type="Gene3D" id="3.40.1190.20">
    <property type="match status" value="1"/>
</dbReference>
<dbReference type="GO" id="GO:0047590">
    <property type="term" value="F:5-dehydro-2-deoxygluconokinase activity"/>
    <property type="evidence" value="ECO:0007669"/>
    <property type="project" value="UniProtKB-EC"/>
</dbReference>
<gene>
    <name evidence="5" type="primary">iolC</name>
    <name evidence="5" type="ORF">ERS852540_01390</name>
</gene>
<comment type="similarity">
    <text evidence="1">Belongs to the carbohydrate kinase PfkB family.</text>
</comment>
<keyword evidence="3 5" id="KW-0418">Kinase</keyword>
<evidence type="ECO:0000313" key="5">
    <source>
        <dbReference type="EMBL" id="CUQ86904.1"/>
    </source>
</evidence>
<proteinExistence type="inferred from homology"/>
<dbReference type="EMBL" id="CZBY01000010">
    <property type="protein sequence ID" value="CUQ86904.1"/>
    <property type="molecule type" value="Genomic_DNA"/>
</dbReference>
<dbReference type="STRING" id="39492.ERS852540_01390"/>
<dbReference type="EC" id="2.7.1.92" evidence="5"/>
<evidence type="ECO:0000256" key="1">
    <source>
        <dbReference type="ARBA" id="ARBA00010688"/>
    </source>
</evidence>
<dbReference type="InterPro" id="IPR029056">
    <property type="entry name" value="Ribokinase-like"/>
</dbReference>
<sequence>MKVVSFGEIMLRLSPDGYYKLFQKPELNTSFCGAEANVAVALSNFGDEAEFVTALPDNDIGRAACRELMRYGVKTDNIVYTGDRLGIFFAEKGASQRPSKVIYDRKNSAIASADPSSFDWEKIFDGADWFHITGITPALSDSLARISVDAVKAAKKAGLTVSCDINYRSKLWSAEKARPVMTEIMQYVDVCIGNEEDADIVFGIKAGATDVTKGQLDTDGYKKSLQTVAETFGCKIVAYSQRKSYSASDNGWSGIIYDDEKKQVYTSAQYDIRITDRIGGGDAFASGLIYALHNNILPENAIETAAAAGCLDQTLEGDFCLFGINEVLDLANGDSSGRVKR</sequence>
<keyword evidence="2 5" id="KW-0808">Transferase</keyword>
<dbReference type="InterPro" id="IPR052700">
    <property type="entry name" value="Carb_kinase_PfkB-like"/>
</dbReference>
<dbReference type="Pfam" id="PF00294">
    <property type="entry name" value="PfkB"/>
    <property type="match status" value="1"/>
</dbReference>
<dbReference type="PANTHER" id="PTHR43320">
    <property type="entry name" value="SUGAR KINASE"/>
    <property type="match status" value="1"/>
</dbReference>
<dbReference type="PANTHER" id="PTHR43320:SF2">
    <property type="entry name" value="2-DEHYDRO-3-DEOXYGLUCONOKINASE_2-DEHYDRO-3-DEOXYGALACTONOKINASE"/>
    <property type="match status" value="1"/>
</dbReference>
<organism evidence="5 6">
    <name type="scientific">[Eubacterium] siraeum</name>
    <dbReference type="NCBI Taxonomy" id="39492"/>
    <lineage>
        <taxon>Bacteria</taxon>
        <taxon>Bacillati</taxon>
        <taxon>Bacillota</taxon>
        <taxon>Clostridia</taxon>
        <taxon>Eubacteriales</taxon>
        <taxon>Oscillospiraceae</taxon>
        <taxon>Oscillospiraceae incertae sedis</taxon>
    </lineage>
</organism>
<dbReference type="Proteomes" id="UP000095662">
    <property type="component" value="Unassembled WGS sequence"/>
</dbReference>
<evidence type="ECO:0000256" key="3">
    <source>
        <dbReference type="ARBA" id="ARBA00022777"/>
    </source>
</evidence>
<dbReference type="AlphaFoldDB" id="A0A174ZIE1"/>
<feature type="domain" description="Carbohydrate kinase PfkB" evidence="4">
    <location>
        <begin position="2"/>
        <end position="311"/>
    </location>
</feature>
<evidence type="ECO:0000313" key="6">
    <source>
        <dbReference type="Proteomes" id="UP000095662"/>
    </source>
</evidence>
<reference evidence="5 6" key="1">
    <citation type="submission" date="2015-09" db="EMBL/GenBank/DDBJ databases">
        <authorList>
            <consortium name="Pathogen Informatics"/>
        </authorList>
    </citation>
    <scope>NUCLEOTIDE SEQUENCE [LARGE SCALE GENOMIC DNA]</scope>
    <source>
        <strain evidence="5 6">2789STDY5834928</strain>
    </source>
</reference>
<name>A0A174ZIE1_9FIRM</name>
<dbReference type="InterPro" id="IPR011611">
    <property type="entry name" value="PfkB_dom"/>
</dbReference>
<dbReference type="SUPFAM" id="SSF53613">
    <property type="entry name" value="Ribokinase-like"/>
    <property type="match status" value="1"/>
</dbReference>
<evidence type="ECO:0000259" key="4">
    <source>
        <dbReference type="Pfam" id="PF00294"/>
    </source>
</evidence>
<evidence type="ECO:0000256" key="2">
    <source>
        <dbReference type="ARBA" id="ARBA00022679"/>
    </source>
</evidence>
<protein>
    <submittedName>
        <fullName evidence="5">5-dehydro-2-deoxygluconokinase</fullName>
        <ecNumber evidence="5">2.7.1.92</ecNumber>
    </submittedName>
</protein>
<accession>A0A174ZIE1</accession>
<dbReference type="CDD" id="cd01166">
    <property type="entry name" value="KdgK"/>
    <property type="match status" value="1"/>
</dbReference>
<dbReference type="OrthoDB" id="9813569at2"/>